<evidence type="ECO:0000313" key="2">
    <source>
        <dbReference type="EMBL" id="MFD0794913.1"/>
    </source>
</evidence>
<dbReference type="PROSITE" id="PS51257">
    <property type="entry name" value="PROKAR_LIPOPROTEIN"/>
    <property type="match status" value="1"/>
</dbReference>
<keyword evidence="1" id="KW-0732">Signal</keyword>
<protein>
    <recommendedName>
        <fullName evidence="4">Lipoprotein</fullName>
    </recommendedName>
</protein>
<reference evidence="3" key="1">
    <citation type="journal article" date="2019" name="Int. J. Syst. Evol. Microbiol.">
        <title>The Global Catalogue of Microorganisms (GCM) 10K type strain sequencing project: providing services to taxonomists for standard genome sequencing and annotation.</title>
        <authorList>
            <consortium name="The Broad Institute Genomics Platform"/>
            <consortium name="The Broad Institute Genome Sequencing Center for Infectious Disease"/>
            <person name="Wu L."/>
            <person name="Ma J."/>
        </authorList>
    </citation>
    <scope>NUCLEOTIDE SEQUENCE [LARGE SCALE GENOMIC DNA]</scope>
    <source>
        <strain evidence="3">CCUG 61484</strain>
    </source>
</reference>
<organism evidence="2 3">
    <name type="scientific">Mucilaginibacter litoreus</name>
    <dbReference type="NCBI Taxonomy" id="1048221"/>
    <lineage>
        <taxon>Bacteria</taxon>
        <taxon>Pseudomonadati</taxon>
        <taxon>Bacteroidota</taxon>
        <taxon>Sphingobacteriia</taxon>
        <taxon>Sphingobacteriales</taxon>
        <taxon>Sphingobacteriaceae</taxon>
        <taxon>Mucilaginibacter</taxon>
    </lineage>
</organism>
<evidence type="ECO:0008006" key="4">
    <source>
        <dbReference type="Google" id="ProtNLM"/>
    </source>
</evidence>
<keyword evidence="3" id="KW-1185">Reference proteome</keyword>
<dbReference type="Proteomes" id="UP001597010">
    <property type="component" value="Unassembled WGS sequence"/>
</dbReference>
<dbReference type="EMBL" id="JBHTHZ010000013">
    <property type="protein sequence ID" value="MFD0794913.1"/>
    <property type="molecule type" value="Genomic_DNA"/>
</dbReference>
<sequence>MKKLVSVLIVGFIAVISVSSCGNNEQAKKQADTPAVAKPSAAAQAPVAAIDTGHLVGAWHDEAIKTDDGKDIAYEVVSKGHKVYIQAITFTGKELTLNDAPPITASASEIVKHGDKYVGVHSPSEIYKIDEHGNLLIYDGETLVAVCKKIL</sequence>
<dbReference type="RefSeq" id="WP_377116780.1">
    <property type="nucleotide sequence ID" value="NZ_JBHTHZ010000013.1"/>
</dbReference>
<accession>A0ABW3AV20</accession>
<feature type="signal peptide" evidence="1">
    <location>
        <begin position="1"/>
        <end position="22"/>
    </location>
</feature>
<feature type="chain" id="PRO_5047186863" description="Lipoprotein" evidence="1">
    <location>
        <begin position="23"/>
        <end position="151"/>
    </location>
</feature>
<name>A0ABW3AV20_9SPHI</name>
<evidence type="ECO:0000313" key="3">
    <source>
        <dbReference type="Proteomes" id="UP001597010"/>
    </source>
</evidence>
<gene>
    <name evidence="2" type="ORF">ACFQZX_14900</name>
</gene>
<evidence type="ECO:0000256" key="1">
    <source>
        <dbReference type="SAM" id="SignalP"/>
    </source>
</evidence>
<comment type="caution">
    <text evidence="2">The sequence shown here is derived from an EMBL/GenBank/DDBJ whole genome shotgun (WGS) entry which is preliminary data.</text>
</comment>
<proteinExistence type="predicted"/>